<dbReference type="SUPFAM" id="SSF82171">
    <property type="entry name" value="DPP6 N-terminal domain-like"/>
    <property type="match status" value="1"/>
</dbReference>
<organism evidence="2 3">
    <name type="scientific">Carboxylicivirga marina</name>
    <dbReference type="NCBI Taxonomy" id="2800988"/>
    <lineage>
        <taxon>Bacteria</taxon>
        <taxon>Pseudomonadati</taxon>
        <taxon>Bacteroidota</taxon>
        <taxon>Bacteroidia</taxon>
        <taxon>Marinilabiliales</taxon>
        <taxon>Marinilabiliaceae</taxon>
        <taxon>Carboxylicivirga</taxon>
    </lineage>
</organism>
<dbReference type="InterPro" id="IPR026444">
    <property type="entry name" value="Secre_tail"/>
</dbReference>
<reference evidence="2 3" key="1">
    <citation type="submission" date="2021-01" db="EMBL/GenBank/DDBJ databases">
        <title>Carboxyliciviraga sp.nov., isolated from coastal sediments.</title>
        <authorList>
            <person name="Lu D."/>
            <person name="Zhang T."/>
        </authorList>
    </citation>
    <scope>NUCLEOTIDE SEQUENCE [LARGE SCALE GENOMIC DNA]</scope>
    <source>
        <strain evidence="2 3">N1Y132</strain>
    </source>
</reference>
<dbReference type="NCBIfam" id="TIGR04183">
    <property type="entry name" value="Por_Secre_tail"/>
    <property type="match status" value="1"/>
</dbReference>
<keyword evidence="3" id="KW-1185">Reference proteome</keyword>
<evidence type="ECO:0000313" key="3">
    <source>
        <dbReference type="Proteomes" id="UP000605676"/>
    </source>
</evidence>
<gene>
    <name evidence="2" type="ORF">JIV24_02020</name>
</gene>
<dbReference type="Pfam" id="PF18962">
    <property type="entry name" value="Por_Secre_tail"/>
    <property type="match status" value="1"/>
</dbReference>
<dbReference type="Proteomes" id="UP000605676">
    <property type="component" value="Unassembled WGS sequence"/>
</dbReference>
<sequence>MGFHKRILIVLLILMSHAFTVVLGQIILPSDYETFKPPVAGEWFTDPVFGTQIKRLTDTQSVFGFNGERAMFSSDDQYFVIAVDLPAPKRLHLFDGRTGDLIRILPNFVSDRTIVRWAYDPEVLVYAEGNKLMGFNVVTDATTTLGTFSEPIGDATGKLCGGDGNDFDDTGEWLLLNKGPQDANGLPGEMFAYNIRTGETGPVKDMSSYLLDYCTISPSGQYIVGTSFDPAAATPGVGKKWIWNRDWTNEREITKSDGSRIGNAHMDLAYQDGTDEECLVTKLSGGIWAIRFSDLKQFNILAASELSVIMYSAVGGSSRNHIFLAVESKGLDPNVEWFPYLGELVQVPLVTTGTGAISRVAHHRARTQDGSFHYFADQPEPWINHAGDRLFFRSNMDNYTEPGKNDLYMIEINKPPLGTNDEIQKNNEIQVYPNPINDFVYVSLSSRATQYQYQIFNLSGEVVQEGLLDSNKINGSSLRSGVYVLNILSQSESYSIKVVKN</sequence>
<dbReference type="RefSeq" id="WP_200463332.1">
    <property type="nucleotide sequence ID" value="NZ_JAENRR010000003.1"/>
</dbReference>
<protein>
    <submittedName>
        <fullName evidence="2">T9SS type A sorting domain-containing protein</fullName>
    </submittedName>
</protein>
<evidence type="ECO:0000313" key="2">
    <source>
        <dbReference type="EMBL" id="MBK3516099.1"/>
    </source>
</evidence>
<accession>A0ABS1HEK0</accession>
<dbReference type="EMBL" id="JAENRR010000003">
    <property type="protein sequence ID" value="MBK3516099.1"/>
    <property type="molecule type" value="Genomic_DNA"/>
</dbReference>
<proteinExistence type="predicted"/>
<feature type="domain" description="Secretion system C-terminal sorting" evidence="1">
    <location>
        <begin position="431"/>
        <end position="498"/>
    </location>
</feature>
<comment type="caution">
    <text evidence="2">The sequence shown here is derived from an EMBL/GenBank/DDBJ whole genome shotgun (WGS) entry which is preliminary data.</text>
</comment>
<evidence type="ECO:0000259" key="1">
    <source>
        <dbReference type="Pfam" id="PF18962"/>
    </source>
</evidence>
<name>A0ABS1HEK0_9BACT</name>